<dbReference type="PANTHER" id="PTHR19446">
    <property type="entry name" value="REVERSE TRANSCRIPTASES"/>
    <property type="match status" value="1"/>
</dbReference>
<proteinExistence type="predicted"/>
<protein>
    <submittedName>
        <fullName evidence="1">RNA-directed DNA polymerase from mobile element jockey-like</fullName>
    </submittedName>
</protein>
<sequence length="181" mass="20615">METSDILERWSEYTQELFYDERGQQPETQKPIEGPPILKAEVEKTINDMKNGKAAGPDQILIELLQALGNWGIDQLTQLLNRIYDTGNIPKDMLISTLIPLQKKPGATECKNHRTISLMSHTLKLLLRNLLTRIRSKIKPETSETQFGFVANKGTTNAIFYYDGADGEVHRNPERPISMLY</sequence>
<dbReference type="Proteomes" id="UP000762676">
    <property type="component" value="Unassembled WGS sequence"/>
</dbReference>
<organism evidence="1 2">
    <name type="scientific">Elysia marginata</name>
    <dbReference type="NCBI Taxonomy" id="1093978"/>
    <lineage>
        <taxon>Eukaryota</taxon>
        <taxon>Metazoa</taxon>
        <taxon>Spiralia</taxon>
        <taxon>Lophotrochozoa</taxon>
        <taxon>Mollusca</taxon>
        <taxon>Gastropoda</taxon>
        <taxon>Heterobranchia</taxon>
        <taxon>Euthyneura</taxon>
        <taxon>Panpulmonata</taxon>
        <taxon>Sacoglossa</taxon>
        <taxon>Placobranchoidea</taxon>
        <taxon>Plakobranchidae</taxon>
        <taxon>Elysia</taxon>
    </lineage>
</organism>
<evidence type="ECO:0000313" key="2">
    <source>
        <dbReference type="Proteomes" id="UP000762676"/>
    </source>
</evidence>
<evidence type="ECO:0000313" key="1">
    <source>
        <dbReference type="EMBL" id="GFR62865.1"/>
    </source>
</evidence>
<keyword evidence="1" id="KW-0695">RNA-directed DNA polymerase</keyword>
<keyword evidence="1" id="KW-0548">Nucleotidyltransferase</keyword>
<name>A0AAV4EQK1_9GAST</name>
<comment type="caution">
    <text evidence="1">The sequence shown here is derived from an EMBL/GenBank/DDBJ whole genome shotgun (WGS) entry which is preliminary data.</text>
</comment>
<dbReference type="AlphaFoldDB" id="A0AAV4EQK1"/>
<dbReference type="GO" id="GO:0003964">
    <property type="term" value="F:RNA-directed DNA polymerase activity"/>
    <property type="evidence" value="ECO:0007669"/>
    <property type="project" value="UniProtKB-KW"/>
</dbReference>
<accession>A0AAV4EQK1</accession>
<keyword evidence="1" id="KW-0808">Transferase</keyword>
<reference evidence="1 2" key="1">
    <citation type="journal article" date="2021" name="Elife">
        <title>Chloroplast acquisition without the gene transfer in kleptoplastic sea slugs, Plakobranchus ocellatus.</title>
        <authorList>
            <person name="Maeda T."/>
            <person name="Takahashi S."/>
            <person name="Yoshida T."/>
            <person name="Shimamura S."/>
            <person name="Takaki Y."/>
            <person name="Nagai Y."/>
            <person name="Toyoda A."/>
            <person name="Suzuki Y."/>
            <person name="Arimoto A."/>
            <person name="Ishii H."/>
            <person name="Satoh N."/>
            <person name="Nishiyama T."/>
            <person name="Hasebe M."/>
            <person name="Maruyama T."/>
            <person name="Minagawa J."/>
            <person name="Obokata J."/>
            <person name="Shigenobu S."/>
        </authorList>
    </citation>
    <scope>NUCLEOTIDE SEQUENCE [LARGE SCALE GENOMIC DNA]</scope>
</reference>
<dbReference type="EMBL" id="BMAT01010896">
    <property type="protein sequence ID" value="GFR62865.1"/>
    <property type="molecule type" value="Genomic_DNA"/>
</dbReference>
<keyword evidence="2" id="KW-1185">Reference proteome</keyword>
<gene>
    <name evidence="1" type="ORF">ElyMa_005468900</name>
</gene>